<name>A0A553JX01_9ACTN</name>
<proteinExistence type="inferred from homology"/>
<dbReference type="InterPro" id="IPR047196">
    <property type="entry name" value="YidC_ALB_C"/>
</dbReference>
<evidence type="ECO:0000313" key="20">
    <source>
        <dbReference type="EMBL" id="TRY16964.1"/>
    </source>
</evidence>
<keyword evidence="21" id="KW-1185">Reference proteome</keyword>
<dbReference type="RefSeq" id="WP_143939107.1">
    <property type="nucleotide sequence ID" value="NZ_VKKG01000006.1"/>
</dbReference>
<evidence type="ECO:0000256" key="10">
    <source>
        <dbReference type="ARBA" id="ARBA00023186"/>
    </source>
</evidence>
<evidence type="ECO:0000256" key="12">
    <source>
        <dbReference type="ARBA" id="ARBA00026028"/>
    </source>
</evidence>
<feature type="region of interest" description="Disordered" evidence="17">
    <location>
        <begin position="296"/>
        <end position="380"/>
    </location>
</feature>
<evidence type="ECO:0000256" key="8">
    <source>
        <dbReference type="ARBA" id="ARBA00022989"/>
    </source>
</evidence>
<evidence type="ECO:0000256" key="13">
    <source>
        <dbReference type="ARBA" id="ARBA00031538"/>
    </source>
</evidence>
<sequence>MIELLIPLSIWDSIYGAMSTMIQPIYWAVSGLLVLFHWLWSQILDPDSGATWVLSIVTLTVFIRTLLIPLFVKQINSARNMQLVQPKVQALQKKYGSDRQRLGEETMKLYKEEGISPMASCLPLLLQMPIFLSLFRVLQGVADNTIRGQFFKDNPDVVESLQNATLFGAGLSDRIFPLTPFGSTQILGVFLVILMVASLFFTQLQLMRKNMPPEALNGPMAQQQKMMLYLFPVIYAVSSAVIPIGVLIYWLTSNIWTMGQQGILIRNNPAPNTPAFIDWEERMKAKGKDPAAILEERAAKRRRTKSAPTGRVVGGASAASATSATSATSADSPTETDTAGATPKVVRQQVTRQTVRTGEDGKAVVRRQPKAQARSTRKKK</sequence>
<dbReference type="Proteomes" id="UP000317638">
    <property type="component" value="Unassembled WGS sequence"/>
</dbReference>
<keyword evidence="9 18" id="KW-0472">Membrane</keyword>
<gene>
    <name evidence="20" type="primary">yidC</name>
    <name evidence="20" type="ORF">FOJ82_13970</name>
</gene>
<protein>
    <recommendedName>
        <fullName evidence="3">Membrane protein insertase YidC</fullName>
    </recommendedName>
    <alternativeName>
        <fullName evidence="15">Foldase YidC</fullName>
    </alternativeName>
    <alternativeName>
        <fullName evidence="14">Membrane integrase YidC</fullName>
    </alternativeName>
    <alternativeName>
        <fullName evidence="13">Membrane protein YidC</fullName>
    </alternativeName>
</protein>
<dbReference type="CDD" id="cd20070">
    <property type="entry name" value="5TM_YidC_Alb3"/>
    <property type="match status" value="1"/>
</dbReference>
<comment type="subunit">
    <text evidence="12">Interacts with the Sec translocase complex via SecD. Specifically interacts with transmembrane segments of nascent integral membrane proteins during membrane integration.</text>
</comment>
<evidence type="ECO:0000259" key="19">
    <source>
        <dbReference type="Pfam" id="PF02096"/>
    </source>
</evidence>
<keyword evidence="8 18" id="KW-1133">Transmembrane helix</keyword>
<dbReference type="NCBIfam" id="NF002350">
    <property type="entry name" value="PRK01315.1"/>
    <property type="match status" value="1"/>
</dbReference>
<feature type="domain" description="Membrane insertase YidC/Oxa/ALB C-terminal" evidence="19">
    <location>
        <begin position="52"/>
        <end position="264"/>
    </location>
</feature>
<dbReference type="AlphaFoldDB" id="A0A553JX01"/>
<dbReference type="GO" id="GO:0032977">
    <property type="term" value="F:membrane insertase activity"/>
    <property type="evidence" value="ECO:0007669"/>
    <property type="project" value="InterPro"/>
</dbReference>
<evidence type="ECO:0000256" key="3">
    <source>
        <dbReference type="ARBA" id="ARBA00015325"/>
    </source>
</evidence>
<evidence type="ECO:0000256" key="14">
    <source>
        <dbReference type="ARBA" id="ARBA00033245"/>
    </source>
</evidence>
<accession>A0A553JX01</accession>
<feature type="transmembrane region" description="Helical" evidence="18">
    <location>
        <begin position="227"/>
        <end position="251"/>
    </location>
</feature>
<dbReference type="Pfam" id="PF02096">
    <property type="entry name" value="60KD_IMP"/>
    <property type="match status" value="1"/>
</dbReference>
<keyword evidence="7" id="KW-0653">Protein transport</keyword>
<feature type="transmembrane region" description="Helical" evidence="18">
    <location>
        <begin position="52"/>
        <end position="72"/>
    </location>
</feature>
<feature type="compositionally biased region" description="Low complexity" evidence="17">
    <location>
        <begin position="316"/>
        <end position="356"/>
    </location>
</feature>
<comment type="function">
    <text evidence="11">Required for the insertion and/or proper folding and/or complex formation of integral membrane proteins into the membrane. Involved in integration of membrane proteins that insert both dependently and independently of the Sec translocase complex, as well as at least some lipoproteins. Aids folding of multispanning membrane proteins.</text>
</comment>
<evidence type="ECO:0000256" key="7">
    <source>
        <dbReference type="ARBA" id="ARBA00022927"/>
    </source>
</evidence>
<evidence type="ECO:0000256" key="2">
    <source>
        <dbReference type="ARBA" id="ARBA00010527"/>
    </source>
</evidence>
<evidence type="ECO:0000256" key="16">
    <source>
        <dbReference type="RuleBase" id="RU003945"/>
    </source>
</evidence>
<evidence type="ECO:0000313" key="21">
    <source>
        <dbReference type="Proteomes" id="UP000317638"/>
    </source>
</evidence>
<feature type="transmembrane region" description="Helical" evidence="18">
    <location>
        <begin position="186"/>
        <end position="206"/>
    </location>
</feature>
<evidence type="ECO:0000256" key="6">
    <source>
        <dbReference type="ARBA" id="ARBA00022692"/>
    </source>
</evidence>
<comment type="subcellular location">
    <subcellularLocation>
        <location evidence="1">Cell membrane</location>
        <topology evidence="1">Multi-pass membrane protein</topology>
    </subcellularLocation>
    <subcellularLocation>
        <location evidence="16">Membrane</location>
        <topology evidence="16">Multi-pass membrane protein</topology>
    </subcellularLocation>
</comment>
<dbReference type="NCBIfam" id="TIGR03592">
    <property type="entry name" value="yidC_oxa1_cterm"/>
    <property type="match status" value="1"/>
</dbReference>
<feature type="transmembrane region" description="Helical" evidence="18">
    <location>
        <begin position="21"/>
        <end position="40"/>
    </location>
</feature>
<dbReference type="InterPro" id="IPR001708">
    <property type="entry name" value="YidC/ALB3/OXA1/COX18"/>
</dbReference>
<dbReference type="GO" id="GO:0005886">
    <property type="term" value="C:plasma membrane"/>
    <property type="evidence" value="ECO:0007669"/>
    <property type="project" value="UniProtKB-SubCell"/>
</dbReference>
<evidence type="ECO:0000256" key="1">
    <source>
        <dbReference type="ARBA" id="ARBA00004651"/>
    </source>
</evidence>
<reference evidence="20 21" key="1">
    <citation type="submission" date="2019-07" db="EMBL/GenBank/DDBJ databases">
        <authorList>
            <person name="Zhou L.-Y."/>
        </authorList>
    </citation>
    <scope>NUCLEOTIDE SEQUENCE [LARGE SCALE GENOMIC DNA]</scope>
    <source>
        <strain evidence="20 21">YIM 101269</strain>
    </source>
</reference>
<evidence type="ECO:0000256" key="5">
    <source>
        <dbReference type="ARBA" id="ARBA00022475"/>
    </source>
</evidence>
<evidence type="ECO:0000256" key="17">
    <source>
        <dbReference type="SAM" id="MobiDB-lite"/>
    </source>
</evidence>
<dbReference type="PANTHER" id="PTHR12428:SF65">
    <property type="entry name" value="CYTOCHROME C OXIDASE ASSEMBLY PROTEIN COX18, MITOCHONDRIAL"/>
    <property type="match status" value="1"/>
</dbReference>
<evidence type="ECO:0000256" key="4">
    <source>
        <dbReference type="ARBA" id="ARBA00022448"/>
    </source>
</evidence>
<comment type="caution">
    <text evidence="20">The sequence shown here is derived from an EMBL/GenBank/DDBJ whole genome shotgun (WGS) entry which is preliminary data.</text>
</comment>
<dbReference type="InterPro" id="IPR028055">
    <property type="entry name" value="YidC/Oxa/ALB_C"/>
</dbReference>
<keyword evidence="10" id="KW-0143">Chaperone</keyword>
<keyword evidence="4" id="KW-0813">Transport</keyword>
<dbReference type="OrthoDB" id="9780552at2"/>
<evidence type="ECO:0000256" key="9">
    <source>
        <dbReference type="ARBA" id="ARBA00023136"/>
    </source>
</evidence>
<dbReference type="PANTHER" id="PTHR12428">
    <property type="entry name" value="OXA1"/>
    <property type="match status" value="1"/>
</dbReference>
<keyword evidence="6 16" id="KW-0812">Transmembrane</keyword>
<dbReference type="GO" id="GO:0015031">
    <property type="term" value="P:protein transport"/>
    <property type="evidence" value="ECO:0007669"/>
    <property type="project" value="UniProtKB-KW"/>
</dbReference>
<dbReference type="GO" id="GO:0051205">
    <property type="term" value="P:protein insertion into membrane"/>
    <property type="evidence" value="ECO:0007669"/>
    <property type="project" value="TreeGrafter"/>
</dbReference>
<comment type="similarity">
    <text evidence="2">Belongs to the OXA1/ALB3/YidC family. Type 1 subfamily.</text>
</comment>
<evidence type="ECO:0000256" key="11">
    <source>
        <dbReference type="ARBA" id="ARBA00025034"/>
    </source>
</evidence>
<feature type="compositionally biased region" description="Basic residues" evidence="17">
    <location>
        <begin position="364"/>
        <end position="380"/>
    </location>
</feature>
<evidence type="ECO:0000256" key="15">
    <source>
        <dbReference type="ARBA" id="ARBA00033342"/>
    </source>
</evidence>
<keyword evidence="5" id="KW-1003">Cell membrane</keyword>
<evidence type="ECO:0000256" key="18">
    <source>
        <dbReference type="SAM" id="Phobius"/>
    </source>
</evidence>
<organism evidence="20 21">
    <name type="scientific">Tessaracoccus rhinocerotis</name>
    <dbReference type="NCBI Taxonomy" id="1689449"/>
    <lineage>
        <taxon>Bacteria</taxon>
        <taxon>Bacillati</taxon>
        <taxon>Actinomycetota</taxon>
        <taxon>Actinomycetes</taxon>
        <taxon>Propionibacteriales</taxon>
        <taxon>Propionibacteriaceae</taxon>
        <taxon>Tessaracoccus</taxon>
    </lineage>
</organism>
<dbReference type="EMBL" id="VKKG01000006">
    <property type="protein sequence ID" value="TRY16964.1"/>
    <property type="molecule type" value="Genomic_DNA"/>
</dbReference>